<name>A0A9N7VE72_PLEPL</name>
<keyword evidence="2" id="KW-1185">Reference proteome</keyword>
<organism evidence="1 2">
    <name type="scientific">Pleuronectes platessa</name>
    <name type="common">European plaice</name>
    <dbReference type="NCBI Taxonomy" id="8262"/>
    <lineage>
        <taxon>Eukaryota</taxon>
        <taxon>Metazoa</taxon>
        <taxon>Chordata</taxon>
        <taxon>Craniata</taxon>
        <taxon>Vertebrata</taxon>
        <taxon>Euteleostomi</taxon>
        <taxon>Actinopterygii</taxon>
        <taxon>Neopterygii</taxon>
        <taxon>Teleostei</taxon>
        <taxon>Neoteleostei</taxon>
        <taxon>Acanthomorphata</taxon>
        <taxon>Carangaria</taxon>
        <taxon>Pleuronectiformes</taxon>
        <taxon>Pleuronectoidei</taxon>
        <taxon>Pleuronectidae</taxon>
        <taxon>Pleuronectes</taxon>
    </lineage>
</organism>
<evidence type="ECO:0000313" key="1">
    <source>
        <dbReference type="EMBL" id="CAB1448174.1"/>
    </source>
</evidence>
<proteinExistence type="predicted"/>
<sequence length="114" mass="13656">MEFAEIELVQHKAFLKMMMTSKKKKMDRGKRRAWWARNDLSPAQLAQRWWETGKSRINKELKEKEKKRQEESDSLKSKLLQTRNYFHGQLKAAKIASEGWRVKEPESHIRVAEE</sequence>
<dbReference type="EMBL" id="CADEAL010003968">
    <property type="protein sequence ID" value="CAB1448174.1"/>
    <property type="molecule type" value="Genomic_DNA"/>
</dbReference>
<accession>A0A9N7VE72</accession>
<protein>
    <submittedName>
        <fullName evidence="1">Uncharacterized protein</fullName>
    </submittedName>
</protein>
<evidence type="ECO:0000313" key="2">
    <source>
        <dbReference type="Proteomes" id="UP001153269"/>
    </source>
</evidence>
<gene>
    <name evidence="1" type="ORF">PLEPLA_LOCUS35834</name>
</gene>
<dbReference type="Proteomes" id="UP001153269">
    <property type="component" value="Unassembled WGS sequence"/>
</dbReference>
<reference evidence="1" key="1">
    <citation type="submission" date="2020-03" db="EMBL/GenBank/DDBJ databases">
        <authorList>
            <person name="Weist P."/>
        </authorList>
    </citation>
    <scope>NUCLEOTIDE SEQUENCE</scope>
</reference>
<comment type="caution">
    <text evidence="1">The sequence shown here is derived from an EMBL/GenBank/DDBJ whole genome shotgun (WGS) entry which is preliminary data.</text>
</comment>
<dbReference type="AlphaFoldDB" id="A0A9N7VE72"/>